<dbReference type="HOGENOM" id="CLU_018153_0_0_1"/>
<evidence type="ECO:0000256" key="1">
    <source>
        <dbReference type="SAM" id="MobiDB-lite"/>
    </source>
</evidence>
<dbReference type="GO" id="GO:0008270">
    <property type="term" value="F:zinc ion binding"/>
    <property type="evidence" value="ECO:0007669"/>
    <property type="project" value="InterPro"/>
</dbReference>
<proteinExistence type="predicted"/>
<feature type="domain" description="CCHC-type" evidence="2">
    <location>
        <begin position="278"/>
        <end position="293"/>
    </location>
</feature>
<protein>
    <submittedName>
        <fullName evidence="3">EKA-like protein</fullName>
    </submittedName>
</protein>
<dbReference type="GO" id="GO:0003676">
    <property type="term" value="F:nucleic acid binding"/>
    <property type="evidence" value="ECO:0007669"/>
    <property type="project" value="InterPro"/>
</dbReference>
<feature type="region of interest" description="Disordered" evidence="1">
    <location>
        <begin position="304"/>
        <end position="324"/>
    </location>
</feature>
<dbReference type="OrthoDB" id="3598344at2759"/>
<reference evidence="3 4" key="1">
    <citation type="journal article" date="2010" name="Science">
        <title>Genome expansion and gene loss in powdery mildew fungi reveal tradeoffs in extreme parasitism.</title>
        <authorList>
            <person name="Spanu P.D."/>
            <person name="Abbott J.C."/>
            <person name="Amselem J."/>
            <person name="Burgis T.A."/>
            <person name="Soanes D.M."/>
            <person name="Stueber K."/>
            <person name="Ver Loren van Themaat E."/>
            <person name="Brown J.K.M."/>
            <person name="Butcher S.A."/>
            <person name="Gurr S.J."/>
            <person name="Lebrun M.-H."/>
            <person name="Ridout C.J."/>
            <person name="Schulze-Lefert P."/>
            <person name="Talbot N.J."/>
            <person name="Ahmadinejad N."/>
            <person name="Ametz C."/>
            <person name="Barton G.R."/>
            <person name="Benjdia M."/>
            <person name="Bidzinski P."/>
            <person name="Bindschedler L.V."/>
            <person name="Both M."/>
            <person name="Brewer M.T."/>
            <person name="Cadle-Davidson L."/>
            <person name="Cadle-Davidson M.M."/>
            <person name="Collemare J."/>
            <person name="Cramer R."/>
            <person name="Frenkel O."/>
            <person name="Godfrey D."/>
            <person name="Harriman J."/>
            <person name="Hoede C."/>
            <person name="King B.C."/>
            <person name="Klages S."/>
            <person name="Kleemann J."/>
            <person name="Knoll D."/>
            <person name="Koti P.S."/>
            <person name="Kreplak J."/>
            <person name="Lopez-Ruiz F.J."/>
            <person name="Lu X."/>
            <person name="Maekawa T."/>
            <person name="Mahanil S."/>
            <person name="Micali C."/>
            <person name="Milgroom M.G."/>
            <person name="Montana G."/>
            <person name="Noir S."/>
            <person name="O'Connell R.J."/>
            <person name="Oberhaensli S."/>
            <person name="Parlange F."/>
            <person name="Pedersen C."/>
            <person name="Quesneville H."/>
            <person name="Reinhardt R."/>
            <person name="Rott M."/>
            <person name="Sacristan S."/>
            <person name="Schmidt S.M."/>
            <person name="Schoen M."/>
            <person name="Skamnioti P."/>
            <person name="Sommer H."/>
            <person name="Stephens A."/>
            <person name="Takahara H."/>
            <person name="Thordal-Christensen H."/>
            <person name="Vigouroux M."/>
            <person name="Wessling R."/>
            <person name="Wicker T."/>
            <person name="Panstruga R."/>
        </authorList>
    </citation>
    <scope>NUCLEOTIDE SEQUENCE [LARGE SCALE GENOMIC DNA]</scope>
    <source>
        <strain evidence="3">DH14</strain>
    </source>
</reference>
<accession>N1J7J9</accession>
<keyword evidence="4" id="KW-1185">Reference proteome</keyword>
<feature type="region of interest" description="Disordered" evidence="1">
    <location>
        <begin position="53"/>
        <end position="91"/>
    </location>
</feature>
<evidence type="ECO:0000259" key="2">
    <source>
        <dbReference type="Pfam" id="PF00098"/>
    </source>
</evidence>
<name>N1J7J9_BLUG1</name>
<feature type="compositionally biased region" description="Polar residues" evidence="1">
    <location>
        <begin position="63"/>
        <end position="73"/>
    </location>
</feature>
<dbReference type="EMBL" id="CAUH01001882">
    <property type="protein sequence ID" value="CCU75921.1"/>
    <property type="molecule type" value="Genomic_DNA"/>
</dbReference>
<comment type="caution">
    <text evidence="3">The sequence shown here is derived from an EMBL/GenBank/DDBJ whole genome shotgun (WGS) entry which is preliminary data.</text>
</comment>
<evidence type="ECO:0000313" key="3">
    <source>
        <dbReference type="EMBL" id="CCU75921.1"/>
    </source>
</evidence>
<dbReference type="AlphaFoldDB" id="N1J7J9"/>
<evidence type="ECO:0000313" key="4">
    <source>
        <dbReference type="Proteomes" id="UP000015441"/>
    </source>
</evidence>
<dbReference type="Proteomes" id="UP000015441">
    <property type="component" value="Unassembled WGS sequence"/>
</dbReference>
<dbReference type="Pfam" id="PF00098">
    <property type="entry name" value="zf-CCHC"/>
    <property type="match status" value="1"/>
</dbReference>
<dbReference type="InParanoid" id="N1J7J9"/>
<dbReference type="InterPro" id="IPR001878">
    <property type="entry name" value="Znf_CCHC"/>
</dbReference>
<sequence>MAAGPSTAPPVLPQRPIVATPPATAIPVAVPRSISKAAAPLPLRSTWATVTRAGHQKSGAQVPANNTPVSAAPSTRKPEKNPAASTTASKDDRIFLRLDANHEWRQLSPAGVREAVAKQTHCTPADVYQVQCVPTGFAIRARSPDAKTRLLEASSTFTQVEAKLEPPSDLVSLRIATVPVAVFGLEGRVEVTAEMVAAEILRITSCTPDRVRIHGKTKLGAPYRSWAALVPRNASPNPGFRLFDDSGIATIQRNRPPIQQCRRCLGFHATRGCSCAPACWNCGSTMHSAFECKAASKCRNCGGPHQSGSRDCLARPNRSGPATREQLVTIRQAGQREYQAVARAKAATKAAEAATAAARLTRLTSPAAVKDNLSTDTAMAEGSGFGALNPEEAL</sequence>
<gene>
    <name evidence="3" type="ORF">BGHDH14_bgh05733</name>
</gene>
<organism evidence="3 4">
    <name type="scientific">Blumeria graminis f. sp. hordei (strain DH14)</name>
    <name type="common">Barley powdery mildew</name>
    <name type="synonym">Oidium monilioides f. sp. hordei</name>
    <dbReference type="NCBI Taxonomy" id="546991"/>
    <lineage>
        <taxon>Eukaryota</taxon>
        <taxon>Fungi</taxon>
        <taxon>Dikarya</taxon>
        <taxon>Ascomycota</taxon>
        <taxon>Pezizomycotina</taxon>
        <taxon>Leotiomycetes</taxon>
        <taxon>Erysiphales</taxon>
        <taxon>Erysiphaceae</taxon>
        <taxon>Blumeria</taxon>
        <taxon>Blumeria hordei</taxon>
    </lineage>
</organism>